<dbReference type="EMBL" id="JACBZH010000001">
    <property type="protein sequence ID" value="NYH92930.1"/>
    <property type="molecule type" value="Genomic_DNA"/>
</dbReference>
<reference evidence="2 3" key="1">
    <citation type="submission" date="2020-07" db="EMBL/GenBank/DDBJ databases">
        <title>Sequencing the genomes of 1000 actinobacteria strains.</title>
        <authorList>
            <person name="Klenk H.-P."/>
        </authorList>
    </citation>
    <scope>NUCLEOTIDE SEQUENCE [LARGE SCALE GENOMIC DNA]</scope>
    <source>
        <strain evidence="2 3">DSM 18448</strain>
    </source>
</reference>
<evidence type="ECO:0000313" key="3">
    <source>
        <dbReference type="Proteomes" id="UP000579605"/>
    </source>
</evidence>
<sequence length="73" mass="7522">MVATRPVAVGRDEGQGDPDGPGQEPYAHTNGGAVPDARSGGANRRSDYATRDDGDRGEPPRIPAPTDLAKPLA</sequence>
<accession>A0A852ZVE3</accession>
<dbReference type="Proteomes" id="UP000579605">
    <property type="component" value="Unassembled WGS sequence"/>
</dbReference>
<proteinExistence type="predicted"/>
<organism evidence="2 3">
    <name type="scientific">Actinopolymorpha rutila</name>
    <dbReference type="NCBI Taxonomy" id="446787"/>
    <lineage>
        <taxon>Bacteria</taxon>
        <taxon>Bacillati</taxon>
        <taxon>Actinomycetota</taxon>
        <taxon>Actinomycetes</taxon>
        <taxon>Propionibacteriales</taxon>
        <taxon>Actinopolymorphaceae</taxon>
        <taxon>Actinopolymorpha</taxon>
    </lineage>
</organism>
<feature type="region of interest" description="Disordered" evidence="1">
    <location>
        <begin position="1"/>
        <end position="73"/>
    </location>
</feature>
<dbReference type="AlphaFoldDB" id="A0A852ZVE3"/>
<gene>
    <name evidence="2" type="ORF">F4554_005568</name>
</gene>
<evidence type="ECO:0000313" key="2">
    <source>
        <dbReference type="EMBL" id="NYH92930.1"/>
    </source>
</evidence>
<feature type="compositionally biased region" description="Basic and acidic residues" evidence="1">
    <location>
        <begin position="44"/>
        <end position="59"/>
    </location>
</feature>
<name>A0A852ZVE3_9ACTN</name>
<dbReference type="RefSeq" id="WP_179790359.1">
    <property type="nucleotide sequence ID" value="NZ_BAAARR010000031.1"/>
</dbReference>
<keyword evidence="3" id="KW-1185">Reference proteome</keyword>
<protein>
    <submittedName>
        <fullName evidence="2">Uncharacterized protein</fullName>
    </submittedName>
</protein>
<comment type="caution">
    <text evidence="2">The sequence shown here is derived from an EMBL/GenBank/DDBJ whole genome shotgun (WGS) entry which is preliminary data.</text>
</comment>
<evidence type="ECO:0000256" key="1">
    <source>
        <dbReference type="SAM" id="MobiDB-lite"/>
    </source>
</evidence>